<sequence length="351" mass="35836">MAALAVGSVTAPLLTGQAQADQRGVSVEVVASGLQNPRDVTALGDGTVLVAEAGAGSPTGCEPGRACAGPTGAIYRVRGDQKGRVLEGLPSVIKLPDSSGGTVEVSGPSQVVPNPAGGYTVLTGFGGTTDQRAQLGPDAARLGTLYDTRDGKVIADLADHETRNNPDGGEVFSNPWQFEKTWTGDYLVTDAGANTVVRGSNSGTSTAFALPKHTLPSGESVEAVPSGIARSVFGTVYVADMSGLRTGASRIWKVVPGQKPQVLVDGLSNIIDIELDGTGNLYALSHTKGFVQGPPLPGAIYKINLFTRQTTELATGDQLQGPTGMDLGPDGAVYVSNKGAGLGGELLRVTP</sequence>
<dbReference type="SUPFAM" id="SSF101898">
    <property type="entry name" value="NHL repeat"/>
    <property type="match status" value="1"/>
</dbReference>
<organism evidence="1 2">
    <name type="scientific">Wenjunlia vitaminophila</name>
    <name type="common">Streptomyces vitaminophilus</name>
    <dbReference type="NCBI Taxonomy" id="76728"/>
    <lineage>
        <taxon>Bacteria</taxon>
        <taxon>Bacillati</taxon>
        <taxon>Actinomycetota</taxon>
        <taxon>Actinomycetes</taxon>
        <taxon>Kitasatosporales</taxon>
        <taxon>Streptomycetaceae</taxon>
        <taxon>Wenjunlia</taxon>
    </lineage>
</organism>
<evidence type="ECO:0008006" key="3">
    <source>
        <dbReference type="Google" id="ProtNLM"/>
    </source>
</evidence>
<dbReference type="NCBIfam" id="NF033206">
    <property type="entry name" value="ScyE_fam"/>
    <property type="match status" value="1"/>
</dbReference>
<dbReference type="eggNOG" id="COG2133">
    <property type="taxonomic scope" value="Bacteria"/>
</dbReference>
<protein>
    <recommendedName>
        <fullName evidence="3">ScyD/ScyE family protein</fullName>
    </recommendedName>
</protein>
<name>A0A0T6LQ48_WENVI</name>
<dbReference type="STRING" id="76728.AQ490_26870"/>
<keyword evidence="2" id="KW-1185">Reference proteome</keyword>
<dbReference type="InterPro" id="IPR011042">
    <property type="entry name" value="6-blade_b-propeller_TolB-like"/>
</dbReference>
<dbReference type="InterPro" id="IPR048031">
    <property type="entry name" value="ScyD/ScyE-like"/>
</dbReference>
<gene>
    <name evidence="1" type="ORF">AQ490_26870</name>
</gene>
<evidence type="ECO:0000313" key="1">
    <source>
        <dbReference type="EMBL" id="KRV47967.1"/>
    </source>
</evidence>
<dbReference type="EMBL" id="LLZU01000033">
    <property type="protein sequence ID" value="KRV47967.1"/>
    <property type="molecule type" value="Genomic_DNA"/>
</dbReference>
<evidence type="ECO:0000313" key="2">
    <source>
        <dbReference type="Proteomes" id="UP000050867"/>
    </source>
</evidence>
<dbReference type="Gene3D" id="2.120.10.30">
    <property type="entry name" value="TolB, C-terminal domain"/>
    <property type="match status" value="1"/>
</dbReference>
<dbReference type="Proteomes" id="UP000050867">
    <property type="component" value="Unassembled WGS sequence"/>
</dbReference>
<proteinExistence type="predicted"/>
<comment type="caution">
    <text evidence="1">The sequence shown here is derived from an EMBL/GenBank/DDBJ whole genome shotgun (WGS) entry which is preliminary data.</text>
</comment>
<reference evidence="1 2" key="1">
    <citation type="submission" date="2015-10" db="EMBL/GenBank/DDBJ databases">
        <title>Draft genome sequence of pyrrolomycin-producing Streptomyces vitaminophilus.</title>
        <authorList>
            <person name="Graham D.E."/>
            <person name="Mahan K.M."/>
            <person name="Klingeman D.M."/>
            <person name="Hettich R.L."/>
            <person name="Parry R.J."/>
        </authorList>
    </citation>
    <scope>NUCLEOTIDE SEQUENCE [LARGE SCALE GENOMIC DNA]</scope>
    <source>
        <strain evidence="1 2">ATCC 31673</strain>
    </source>
</reference>
<dbReference type="AlphaFoldDB" id="A0A0T6LQ48"/>
<accession>A0A0T6LQ48</accession>